<evidence type="ECO:0000313" key="1">
    <source>
        <dbReference type="EMBL" id="TWU40086.1"/>
    </source>
</evidence>
<dbReference type="AlphaFoldDB" id="A0A5C6DYG2"/>
<proteinExistence type="predicted"/>
<comment type="caution">
    <text evidence="1">The sequence shown here is derived from an EMBL/GenBank/DDBJ whole genome shotgun (WGS) entry which is preliminary data.</text>
</comment>
<evidence type="ECO:0008006" key="3">
    <source>
        <dbReference type="Google" id="ProtNLM"/>
    </source>
</evidence>
<name>A0A5C6DYG2_9BACT</name>
<reference evidence="1 2" key="1">
    <citation type="submission" date="2019-02" db="EMBL/GenBank/DDBJ databases">
        <title>Deep-cultivation of Planctomycetes and their phenomic and genomic characterization uncovers novel biology.</title>
        <authorList>
            <person name="Wiegand S."/>
            <person name="Jogler M."/>
            <person name="Boedeker C."/>
            <person name="Pinto D."/>
            <person name="Vollmers J."/>
            <person name="Rivas-Marin E."/>
            <person name="Kohn T."/>
            <person name="Peeters S.H."/>
            <person name="Heuer A."/>
            <person name="Rast P."/>
            <person name="Oberbeckmann S."/>
            <person name="Bunk B."/>
            <person name="Jeske O."/>
            <person name="Meyerdierks A."/>
            <person name="Storesund J.E."/>
            <person name="Kallscheuer N."/>
            <person name="Luecker S."/>
            <person name="Lage O.M."/>
            <person name="Pohl T."/>
            <person name="Merkel B.J."/>
            <person name="Hornburger P."/>
            <person name="Mueller R.-W."/>
            <person name="Bruemmer F."/>
            <person name="Labrenz M."/>
            <person name="Spormann A.M."/>
            <person name="Op Den Camp H."/>
            <person name="Overmann J."/>
            <person name="Amann R."/>
            <person name="Jetten M.S.M."/>
            <person name="Mascher T."/>
            <person name="Medema M.H."/>
            <person name="Devos D.P."/>
            <person name="Kaster A.-K."/>
            <person name="Ovreas L."/>
            <person name="Rohde M."/>
            <person name="Galperin M.Y."/>
            <person name="Jogler C."/>
        </authorList>
    </citation>
    <scope>NUCLEOTIDE SEQUENCE [LARGE SCALE GENOMIC DNA]</scope>
    <source>
        <strain evidence="1 2">Q31b</strain>
    </source>
</reference>
<gene>
    <name evidence="1" type="ORF">Q31b_34300</name>
</gene>
<accession>A0A5C6DYG2</accession>
<dbReference type="OrthoDB" id="273035at2"/>
<dbReference type="EMBL" id="SJPY01000005">
    <property type="protein sequence ID" value="TWU40086.1"/>
    <property type="molecule type" value="Genomic_DNA"/>
</dbReference>
<evidence type="ECO:0000313" key="2">
    <source>
        <dbReference type="Proteomes" id="UP000315471"/>
    </source>
</evidence>
<dbReference type="Proteomes" id="UP000315471">
    <property type="component" value="Unassembled WGS sequence"/>
</dbReference>
<dbReference type="RefSeq" id="WP_146600713.1">
    <property type="nucleotide sequence ID" value="NZ_SJPY01000005.1"/>
</dbReference>
<organism evidence="1 2">
    <name type="scientific">Novipirellula aureliae</name>
    <dbReference type="NCBI Taxonomy" id="2527966"/>
    <lineage>
        <taxon>Bacteria</taxon>
        <taxon>Pseudomonadati</taxon>
        <taxon>Planctomycetota</taxon>
        <taxon>Planctomycetia</taxon>
        <taxon>Pirellulales</taxon>
        <taxon>Pirellulaceae</taxon>
        <taxon>Novipirellula</taxon>
    </lineage>
</organism>
<sequence>MKNPRTVYEILQLLQQYHEQRFATYRRLATETTDTMAQILLEHLVGLEDHSLEVIRIELEQLDPGHATFLTSGPVISEEFTHAKDCRCESTPSFSEALACVLTSDHMLDELLRRLEGCSAAGSILGLAKRLRDLEETKDRQIANFTRMD</sequence>
<protein>
    <recommendedName>
        <fullName evidence="3">Ferritin-like domain protein</fullName>
    </recommendedName>
</protein>
<keyword evidence="2" id="KW-1185">Reference proteome</keyword>